<name>G4ZZP6_PHYSP</name>
<protein>
    <submittedName>
        <fullName evidence="2">Uncharacterized protein</fullName>
    </submittedName>
</protein>
<organism evidence="2 3">
    <name type="scientific">Phytophthora sojae (strain P6497)</name>
    <name type="common">Soybean stem and root rot agent</name>
    <name type="synonym">Phytophthora megasperma f. sp. glycines</name>
    <dbReference type="NCBI Taxonomy" id="1094619"/>
    <lineage>
        <taxon>Eukaryota</taxon>
        <taxon>Sar</taxon>
        <taxon>Stramenopiles</taxon>
        <taxon>Oomycota</taxon>
        <taxon>Peronosporomycetes</taxon>
        <taxon>Peronosporales</taxon>
        <taxon>Peronosporaceae</taxon>
        <taxon>Phytophthora</taxon>
    </lineage>
</organism>
<accession>G4ZZP6</accession>
<evidence type="ECO:0000313" key="3">
    <source>
        <dbReference type="Proteomes" id="UP000002640"/>
    </source>
</evidence>
<reference evidence="2 3" key="1">
    <citation type="journal article" date="2006" name="Science">
        <title>Phytophthora genome sequences uncover evolutionary origins and mechanisms of pathogenesis.</title>
        <authorList>
            <person name="Tyler B.M."/>
            <person name="Tripathy S."/>
            <person name="Zhang X."/>
            <person name="Dehal P."/>
            <person name="Jiang R.H."/>
            <person name="Aerts A."/>
            <person name="Arredondo F.D."/>
            <person name="Baxter L."/>
            <person name="Bensasson D."/>
            <person name="Beynon J.L."/>
            <person name="Chapman J."/>
            <person name="Damasceno C.M."/>
            <person name="Dorrance A.E."/>
            <person name="Dou D."/>
            <person name="Dickerman A.W."/>
            <person name="Dubchak I.L."/>
            <person name="Garbelotto M."/>
            <person name="Gijzen M."/>
            <person name="Gordon S.G."/>
            <person name="Govers F."/>
            <person name="Grunwald N.J."/>
            <person name="Huang W."/>
            <person name="Ivors K.L."/>
            <person name="Jones R.W."/>
            <person name="Kamoun S."/>
            <person name="Krampis K."/>
            <person name="Lamour K.H."/>
            <person name="Lee M.K."/>
            <person name="McDonald W.H."/>
            <person name="Medina M."/>
            <person name="Meijer H.J."/>
            <person name="Nordberg E.K."/>
            <person name="Maclean D.J."/>
            <person name="Ospina-Giraldo M.D."/>
            <person name="Morris P.F."/>
            <person name="Phuntumart V."/>
            <person name="Putnam N.H."/>
            <person name="Rash S."/>
            <person name="Rose J.K."/>
            <person name="Sakihama Y."/>
            <person name="Salamov A.A."/>
            <person name="Savidor A."/>
            <person name="Scheuring C.F."/>
            <person name="Smith B.M."/>
            <person name="Sobral B.W."/>
            <person name="Terry A."/>
            <person name="Torto-Alalibo T.A."/>
            <person name="Win J."/>
            <person name="Xu Z."/>
            <person name="Zhang H."/>
            <person name="Grigoriev I.V."/>
            <person name="Rokhsar D.S."/>
            <person name="Boore J.L."/>
        </authorList>
    </citation>
    <scope>NUCLEOTIDE SEQUENCE [LARGE SCALE GENOMIC DNA]</scope>
    <source>
        <strain evidence="2 3">P6497</strain>
    </source>
</reference>
<dbReference type="RefSeq" id="XP_009533137.1">
    <property type="nucleotide sequence ID" value="XM_009534842.1"/>
</dbReference>
<gene>
    <name evidence="2" type="ORF">PHYSODRAFT_304307</name>
</gene>
<evidence type="ECO:0000256" key="1">
    <source>
        <dbReference type="SAM" id="MobiDB-lite"/>
    </source>
</evidence>
<dbReference type="KEGG" id="psoj:PHYSODRAFT_304307"/>
<dbReference type="AlphaFoldDB" id="G4ZZP6"/>
<evidence type="ECO:0000313" key="2">
    <source>
        <dbReference type="EMBL" id="EGZ10392.1"/>
    </source>
</evidence>
<proteinExistence type="predicted"/>
<feature type="compositionally biased region" description="Basic residues" evidence="1">
    <location>
        <begin position="38"/>
        <end position="47"/>
    </location>
</feature>
<feature type="compositionally biased region" description="Low complexity" evidence="1">
    <location>
        <begin position="171"/>
        <end position="180"/>
    </location>
</feature>
<feature type="region of interest" description="Disordered" evidence="1">
    <location>
        <begin position="38"/>
        <end position="62"/>
    </location>
</feature>
<dbReference type="Proteomes" id="UP000002640">
    <property type="component" value="Unassembled WGS sequence"/>
</dbReference>
<sequence length="293" mass="30900">MKHAAHSRFASAAALDAYDFDDASAATQELVDECKRRNWNSRAKRQQHSSVSSSSTTSGNAGASASVAAATDSLRFADLRTQDPSVFAHLLADHFVAKEAAATAPCAPAKPQHRARPVAGAVSLGSFRSWQFGERCLATYRVLFGRPLWTAATPAAVPVCSPRPRKRKHVTPPTSSSSESSEGDQLDMMELGTTGEMLTLPTVNELLELPTDDVFVVDGKADASAAPLEADDVLTGLALDLDAGIGQDVTAGGDTIDLLWELDAADVDGGTMLTEGEEELRFLAPSPSSFSPV</sequence>
<dbReference type="InParanoid" id="G4ZZP6"/>
<dbReference type="GeneID" id="20642393"/>
<feature type="region of interest" description="Disordered" evidence="1">
    <location>
        <begin position="160"/>
        <end position="185"/>
    </location>
</feature>
<keyword evidence="3" id="KW-1185">Reference proteome</keyword>
<dbReference type="EMBL" id="JH159158">
    <property type="protein sequence ID" value="EGZ10392.1"/>
    <property type="molecule type" value="Genomic_DNA"/>
</dbReference>
<dbReference type="OMA" id="WELDACE"/>
<feature type="compositionally biased region" description="Low complexity" evidence="1">
    <location>
        <begin position="49"/>
        <end position="62"/>
    </location>
</feature>